<reference evidence="2" key="1">
    <citation type="submission" date="2013-08" db="EMBL/GenBank/DDBJ databases">
        <authorList>
            <person name="Mendez C."/>
            <person name="Richter M."/>
            <person name="Ferrer M."/>
            <person name="Sanchez J."/>
        </authorList>
    </citation>
    <scope>NUCLEOTIDE SEQUENCE</scope>
</reference>
<feature type="domain" description="Nitroreductase" evidence="1">
    <location>
        <begin position="127"/>
        <end position="314"/>
    </location>
</feature>
<reference evidence="2" key="2">
    <citation type="journal article" date="2014" name="ISME J.">
        <title>Microbial stratification in low pH oxic and suboxic macroscopic growths along an acid mine drainage.</title>
        <authorList>
            <person name="Mendez-Garcia C."/>
            <person name="Mesa V."/>
            <person name="Sprenger R.R."/>
            <person name="Richter M."/>
            <person name="Diez M.S."/>
            <person name="Solano J."/>
            <person name="Bargiela R."/>
            <person name="Golyshina O.V."/>
            <person name="Manteca A."/>
            <person name="Ramos J.L."/>
            <person name="Gallego J.R."/>
            <person name="Llorente I."/>
            <person name="Martins Dos Santos V.A."/>
            <person name="Jensen O.N."/>
            <person name="Pelaez A.I."/>
            <person name="Sanchez J."/>
            <person name="Ferrer M."/>
        </authorList>
    </citation>
    <scope>NUCLEOTIDE SEQUENCE</scope>
</reference>
<name>T1C4S0_9ZZZZ</name>
<evidence type="ECO:0000259" key="1">
    <source>
        <dbReference type="Pfam" id="PF00881"/>
    </source>
</evidence>
<dbReference type="Gene3D" id="3.40.109.10">
    <property type="entry name" value="NADH Oxidase"/>
    <property type="match status" value="1"/>
</dbReference>
<dbReference type="AlphaFoldDB" id="T1C4S0"/>
<dbReference type="PANTHER" id="PTHR42741:SF3">
    <property type="entry name" value="NITROREDUCTASE FAMILY PROTEIN"/>
    <property type="match status" value="1"/>
</dbReference>
<organism evidence="2">
    <name type="scientific">mine drainage metagenome</name>
    <dbReference type="NCBI Taxonomy" id="410659"/>
    <lineage>
        <taxon>unclassified sequences</taxon>
        <taxon>metagenomes</taxon>
        <taxon>ecological metagenomes</taxon>
    </lineage>
</organism>
<comment type="caution">
    <text evidence="2">The sequence shown here is derived from an EMBL/GenBank/DDBJ whole genome shotgun (WGS) entry which is preliminary data.</text>
</comment>
<dbReference type="PANTHER" id="PTHR42741">
    <property type="entry name" value="NITROREDUCTASE FAMILY PROTEIN"/>
    <property type="match status" value="1"/>
</dbReference>
<dbReference type="Pfam" id="PF00881">
    <property type="entry name" value="Nitroreductase"/>
    <property type="match status" value="1"/>
</dbReference>
<dbReference type="InterPro" id="IPR000415">
    <property type="entry name" value="Nitroreductase-like"/>
</dbReference>
<evidence type="ECO:0000313" key="2">
    <source>
        <dbReference type="EMBL" id="EQD75853.1"/>
    </source>
</evidence>
<sequence>CQLDVGHALGSLRYAAALLGWRLGLVESPDDILGTQRKTDFIGVEPEEFDLFLEADLGQGIRGIPALEYHDWSGSANRIDSSPMYSWPIIEQVSQSTRRQSPLPSLRNTEVQDSPFCMEPEAVKTILGRRSAQKFDASYTMSQDVFFSMLHKLIPENTLPWDIWGFEHRVHPVFLFIESQEWRQAFISFREDRPYKRTISEVSFSGKKLARLFFWPKPDCRKAAKTLCCHQSIASESCFSLGMLAEFTILKSNPWRYRQLHWESGLMGQILYLEAEAAGLRGTGIGCFFDDTFHEFLGVSNHELQSVYHFTVGKPLLDSRITTLPPYSSLHSGE</sequence>
<proteinExistence type="predicted"/>
<gene>
    <name evidence="2" type="ORF">B1A_03665</name>
</gene>
<dbReference type="InterPro" id="IPR029479">
    <property type="entry name" value="Nitroreductase"/>
</dbReference>
<dbReference type="GO" id="GO:0016491">
    <property type="term" value="F:oxidoreductase activity"/>
    <property type="evidence" value="ECO:0007669"/>
    <property type="project" value="InterPro"/>
</dbReference>
<dbReference type="EMBL" id="AUZX01002685">
    <property type="protein sequence ID" value="EQD75853.1"/>
    <property type="molecule type" value="Genomic_DNA"/>
</dbReference>
<feature type="non-terminal residue" evidence="2">
    <location>
        <position position="1"/>
    </location>
</feature>
<accession>T1C4S0</accession>
<protein>
    <recommendedName>
        <fullName evidence="1">Nitroreductase domain-containing protein</fullName>
    </recommendedName>
</protein>
<dbReference type="SUPFAM" id="SSF55469">
    <property type="entry name" value="FMN-dependent nitroreductase-like"/>
    <property type="match status" value="1"/>
</dbReference>